<dbReference type="RefSeq" id="WP_394837915.1">
    <property type="nucleotide sequence ID" value="NZ_CP089929.1"/>
</dbReference>
<keyword evidence="3" id="KW-1185">Reference proteome</keyword>
<evidence type="ECO:0000313" key="2">
    <source>
        <dbReference type="EMBL" id="WXB08240.1"/>
    </source>
</evidence>
<keyword evidence="1" id="KW-0732">Signal</keyword>
<reference evidence="2" key="1">
    <citation type="submission" date="2021-12" db="EMBL/GenBank/DDBJ databases">
        <title>Discovery of the Pendulisporaceae a myxobacterial family with distinct sporulation behavior and unique specialized metabolism.</title>
        <authorList>
            <person name="Garcia R."/>
            <person name="Popoff A."/>
            <person name="Bader C.D."/>
            <person name="Loehr J."/>
            <person name="Walesch S."/>
            <person name="Walt C."/>
            <person name="Boldt J."/>
            <person name="Bunk B."/>
            <person name="Haeckl F.J.F.P.J."/>
            <person name="Gunesch A.P."/>
            <person name="Birkelbach J."/>
            <person name="Nuebel U."/>
            <person name="Pietschmann T."/>
            <person name="Bach T."/>
            <person name="Mueller R."/>
        </authorList>
    </citation>
    <scope>NUCLEOTIDE SEQUENCE</scope>
    <source>
        <strain evidence="2">MSr11367</strain>
    </source>
</reference>
<dbReference type="PROSITE" id="PS51257">
    <property type="entry name" value="PROKAR_LIPOPROTEIN"/>
    <property type="match status" value="1"/>
</dbReference>
<feature type="chain" id="PRO_5046960711" description="Lipoprotein" evidence="1">
    <location>
        <begin position="21"/>
        <end position="727"/>
    </location>
</feature>
<evidence type="ECO:0000256" key="1">
    <source>
        <dbReference type="SAM" id="SignalP"/>
    </source>
</evidence>
<proteinExistence type="predicted"/>
<dbReference type="EMBL" id="CP089983">
    <property type="protein sequence ID" value="WXB08240.1"/>
    <property type="molecule type" value="Genomic_DNA"/>
</dbReference>
<sequence length="727" mass="77957">MLFSWPRRHLGAFAVVAACAACSASSSPDDGGGNTTQDYAIRTQAIDKVDLLLAVDNSFSMGDKEAILADAIPDLLARLLTPRCVNDEGAPTGASADAMGKCVGGKPEFAPIHDLHVGIVSSSLGTFADICPRTEPENDDRGHLLARVARGQPAALSKPSNFLTWLPETQENQGKRPVDGATTEPSVEKLTQDLSNLVRGVGNHGCGFEAQLESMYRFLVQPDPYATAEREGDSTVLRGIDSDILRQRRDFLRPDSIVAVIMLTDENEASLDPRALAGRAWQYQSSAHVKGGTSPCATHPNDPACTTCFLATASSRPECAAALGDEADPPALRFFDMKRRFGVDARYPIERYVRGLSQVRIPNRDGEHPGDALAYLGDANCSNPLFARDLPSSASDTSQLCNLPRGPRTPDMVFFTLIGGVPWQLLTTEPGRFTNNTGSLKNTLDEADWKRILGADPFHYDFNGLDPHMRESITKREGLPAPDDALPREWDTRGQDLQYACTYPLATPKDCSASPDGCECTQQSDSSICDPTRPSMQVRGKAYPSVNALAVAKALGPQGVVASACPRTMDVNRPEYGYRPAIEALVSHMKSAFGPEQCLPTALAPRENGTVDCRLLELLPAGEQATACDPAKGLEQPEASALTRFRENQKAANADAASLALPVCALKQLLSADLVQGSCESSPAPGWCYVTRASQPAAKCERSIRFSTGGKPAPGTVVELQCTPQAI</sequence>
<evidence type="ECO:0008006" key="4">
    <source>
        <dbReference type="Google" id="ProtNLM"/>
    </source>
</evidence>
<dbReference type="Proteomes" id="UP001374803">
    <property type="component" value="Chromosome"/>
</dbReference>
<feature type="signal peptide" evidence="1">
    <location>
        <begin position="1"/>
        <end position="20"/>
    </location>
</feature>
<evidence type="ECO:0000313" key="3">
    <source>
        <dbReference type="Proteomes" id="UP001374803"/>
    </source>
</evidence>
<accession>A0ABZ2LBU5</accession>
<name>A0ABZ2LBU5_9BACT</name>
<protein>
    <recommendedName>
        <fullName evidence="4">Lipoprotein</fullName>
    </recommendedName>
</protein>
<organism evidence="2 3">
    <name type="scientific">Pendulispora rubella</name>
    <dbReference type="NCBI Taxonomy" id="2741070"/>
    <lineage>
        <taxon>Bacteria</taxon>
        <taxon>Pseudomonadati</taxon>
        <taxon>Myxococcota</taxon>
        <taxon>Myxococcia</taxon>
        <taxon>Myxococcales</taxon>
        <taxon>Sorangiineae</taxon>
        <taxon>Pendulisporaceae</taxon>
        <taxon>Pendulispora</taxon>
    </lineage>
</organism>
<gene>
    <name evidence="2" type="ORF">LVJ94_13470</name>
</gene>